<accession>A0A166YYU4</accession>
<comment type="caution">
    <text evidence="1">The sequence shown here is derived from an EMBL/GenBank/DDBJ whole genome shotgun (WGS) entry which is preliminary data.</text>
</comment>
<dbReference type="Proteomes" id="UP000076744">
    <property type="component" value="Unassembled WGS sequence"/>
</dbReference>
<dbReference type="OrthoDB" id="5153311at2759"/>
<dbReference type="GeneID" id="30026214"/>
<name>A0A166YYU4_CORFA</name>
<gene>
    <name evidence="1" type="ORF">ISF_09922</name>
</gene>
<dbReference type="EMBL" id="AZHB01000099">
    <property type="protein sequence ID" value="OAA37373.1"/>
    <property type="molecule type" value="Genomic_DNA"/>
</dbReference>
<evidence type="ECO:0000313" key="2">
    <source>
        <dbReference type="Proteomes" id="UP000076744"/>
    </source>
</evidence>
<keyword evidence="2" id="KW-1185">Reference proteome</keyword>
<dbReference type="AlphaFoldDB" id="A0A166YYU4"/>
<organism evidence="1 2">
    <name type="scientific">Cordyceps fumosorosea (strain ARSEF 2679)</name>
    <name type="common">Isaria fumosorosea</name>
    <dbReference type="NCBI Taxonomy" id="1081104"/>
    <lineage>
        <taxon>Eukaryota</taxon>
        <taxon>Fungi</taxon>
        <taxon>Dikarya</taxon>
        <taxon>Ascomycota</taxon>
        <taxon>Pezizomycotina</taxon>
        <taxon>Sordariomycetes</taxon>
        <taxon>Hypocreomycetidae</taxon>
        <taxon>Hypocreales</taxon>
        <taxon>Cordycipitaceae</taxon>
        <taxon>Cordyceps</taxon>
    </lineage>
</organism>
<protein>
    <submittedName>
        <fullName evidence="1">Uncharacterized protein</fullName>
    </submittedName>
</protein>
<reference evidence="1 2" key="1">
    <citation type="journal article" date="2016" name="Genome Biol. Evol.">
        <title>Divergent and convergent evolution of fungal pathogenicity.</title>
        <authorList>
            <person name="Shang Y."/>
            <person name="Xiao G."/>
            <person name="Zheng P."/>
            <person name="Cen K."/>
            <person name="Zhan S."/>
            <person name="Wang C."/>
        </authorList>
    </citation>
    <scope>NUCLEOTIDE SEQUENCE [LARGE SCALE GENOMIC DNA]</scope>
    <source>
        <strain evidence="1 2">ARSEF 2679</strain>
    </source>
</reference>
<dbReference type="RefSeq" id="XP_018699288.1">
    <property type="nucleotide sequence ID" value="XM_018853521.1"/>
</dbReference>
<sequence length="104" mass="11621">MAPRLSKLRRKELESVILTKLKGDETISDEEIAREVIGCSTQSVCNARSNILRHGTIDAPSKPVGRPREITENMGLALQGKLQEYPSMSQRAQIFIRGVRRSCV</sequence>
<evidence type="ECO:0000313" key="1">
    <source>
        <dbReference type="EMBL" id="OAA37373.1"/>
    </source>
</evidence>
<proteinExistence type="predicted"/>